<dbReference type="InterPro" id="IPR013766">
    <property type="entry name" value="Thioredoxin_domain"/>
</dbReference>
<dbReference type="AlphaFoldDB" id="A0A645G3Z6"/>
<feature type="domain" description="Thioredoxin" evidence="5">
    <location>
        <begin position="66"/>
        <end position="210"/>
    </location>
</feature>
<organism evidence="6">
    <name type="scientific">bioreactor metagenome</name>
    <dbReference type="NCBI Taxonomy" id="1076179"/>
    <lineage>
        <taxon>unclassified sequences</taxon>
        <taxon>metagenomes</taxon>
        <taxon>ecological metagenomes</taxon>
    </lineage>
</organism>
<protein>
    <submittedName>
        <fullName evidence="6">Thiol-disulfide oxidoreductase ResA</fullName>
    </submittedName>
</protein>
<dbReference type="PANTHER" id="PTHR42852">
    <property type="entry name" value="THIOL:DISULFIDE INTERCHANGE PROTEIN DSBE"/>
    <property type="match status" value="1"/>
</dbReference>
<dbReference type="SUPFAM" id="SSF52833">
    <property type="entry name" value="Thioredoxin-like"/>
    <property type="match status" value="1"/>
</dbReference>
<dbReference type="CDD" id="cd02966">
    <property type="entry name" value="TlpA_like_family"/>
    <property type="match status" value="1"/>
</dbReference>
<evidence type="ECO:0000259" key="5">
    <source>
        <dbReference type="PROSITE" id="PS51352"/>
    </source>
</evidence>
<evidence type="ECO:0000256" key="3">
    <source>
        <dbReference type="ARBA" id="ARBA00023157"/>
    </source>
</evidence>
<dbReference type="Pfam" id="PF00578">
    <property type="entry name" value="AhpC-TSA"/>
    <property type="match status" value="1"/>
</dbReference>
<dbReference type="PANTHER" id="PTHR42852:SF6">
    <property type="entry name" value="THIOL:DISULFIDE INTERCHANGE PROTEIN DSBE"/>
    <property type="match status" value="1"/>
</dbReference>
<comment type="subcellular location">
    <subcellularLocation>
        <location evidence="1">Cell envelope</location>
    </subcellularLocation>
</comment>
<name>A0A645G3Z6_9ZZZZ</name>
<keyword evidence="4" id="KW-0676">Redox-active center</keyword>
<evidence type="ECO:0000256" key="2">
    <source>
        <dbReference type="ARBA" id="ARBA00022748"/>
    </source>
</evidence>
<dbReference type="PROSITE" id="PS51352">
    <property type="entry name" value="THIOREDOXIN_2"/>
    <property type="match status" value="1"/>
</dbReference>
<dbReference type="InterPro" id="IPR050553">
    <property type="entry name" value="Thioredoxin_ResA/DsbE_sf"/>
</dbReference>
<evidence type="ECO:0000256" key="1">
    <source>
        <dbReference type="ARBA" id="ARBA00004196"/>
    </source>
</evidence>
<accession>A0A645G3Z6</accession>
<sequence length="215" mass="24572">MNLYDSLFYVNNPTSPYTLIQYVRNLENFKIEDAEAKLASFKALPEFSENTYIAELESDIATLKGLLPGMKAPEFALSDPKGNQISLSSVYTQNKITMIDFWAGWCSPCRQFNPTLVKIYKEMNKAGFGILGVSLDKDAELWNKAIADDKLEWAQVSELKHWDSEVAKKFHVRYIPQNIFVDQNGNIIKRQVSEEEILGFVKRYLDSLKGAEVKK</sequence>
<comment type="caution">
    <text evidence="6">The sequence shown here is derived from an EMBL/GenBank/DDBJ whole genome shotgun (WGS) entry which is preliminary data.</text>
</comment>
<gene>
    <name evidence="6" type="primary">resA_115</name>
    <name evidence="6" type="ORF">SDC9_169007</name>
</gene>
<dbReference type="InterPro" id="IPR000866">
    <property type="entry name" value="AhpC/TSA"/>
</dbReference>
<dbReference type="EMBL" id="VSSQ01069640">
    <property type="protein sequence ID" value="MPN21627.1"/>
    <property type="molecule type" value="Genomic_DNA"/>
</dbReference>
<keyword evidence="2" id="KW-0201">Cytochrome c-type biogenesis</keyword>
<dbReference type="Gene3D" id="3.40.30.10">
    <property type="entry name" value="Glutaredoxin"/>
    <property type="match status" value="1"/>
</dbReference>
<evidence type="ECO:0000256" key="4">
    <source>
        <dbReference type="ARBA" id="ARBA00023284"/>
    </source>
</evidence>
<keyword evidence="3" id="KW-1015">Disulfide bond</keyword>
<reference evidence="6" key="1">
    <citation type="submission" date="2019-08" db="EMBL/GenBank/DDBJ databases">
        <authorList>
            <person name="Kucharzyk K."/>
            <person name="Murdoch R.W."/>
            <person name="Higgins S."/>
            <person name="Loffler F."/>
        </authorList>
    </citation>
    <scope>NUCLEOTIDE SEQUENCE</scope>
</reference>
<dbReference type="InterPro" id="IPR036249">
    <property type="entry name" value="Thioredoxin-like_sf"/>
</dbReference>
<dbReference type="GO" id="GO:0017004">
    <property type="term" value="P:cytochrome complex assembly"/>
    <property type="evidence" value="ECO:0007669"/>
    <property type="project" value="UniProtKB-KW"/>
</dbReference>
<proteinExistence type="predicted"/>
<dbReference type="GO" id="GO:0030313">
    <property type="term" value="C:cell envelope"/>
    <property type="evidence" value="ECO:0007669"/>
    <property type="project" value="UniProtKB-SubCell"/>
</dbReference>
<evidence type="ECO:0000313" key="6">
    <source>
        <dbReference type="EMBL" id="MPN21627.1"/>
    </source>
</evidence>